<accession>A0A6A5ZPB1</accession>
<dbReference type="EMBL" id="ML977312">
    <property type="protein sequence ID" value="KAF2121289.1"/>
    <property type="molecule type" value="Genomic_DNA"/>
</dbReference>
<name>A0A6A5ZPB1_9PLEO</name>
<proteinExistence type="predicted"/>
<protein>
    <recommendedName>
        <fullName evidence="3">Protein kinase domain-containing protein</fullName>
    </recommendedName>
</protein>
<evidence type="ECO:0000313" key="2">
    <source>
        <dbReference type="Proteomes" id="UP000799770"/>
    </source>
</evidence>
<reference evidence="1" key="1">
    <citation type="journal article" date="2020" name="Stud. Mycol.">
        <title>101 Dothideomycetes genomes: a test case for predicting lifestyles and emergence of pathogens.</title>
        <authorList>
            <person name="Haridas S."/>
            <person name="Albert R."/>
            <person name="Binder M."/>
            <person name="Bloem J."/>
            <person name="Labutti K."/>
            <person name="Salamov A."/>
            <person name="Andreopoulos B."/>
            <person name="Baker S."/>
            <person name="Barry K."/>
            <person name="Bills G."/>
            <person name="Bluhm B."/>
            <person name="Cannon C."/>
            <person name="Castanera R."/>
            <person name="Culley D."/>
            <person name="Daum C."/>
            <person name="Ezra D."/>
            <person name="Gonzalez J."/>
            <person name="Henrissat B."/>
            <person name="Kuo A."/>
            <person name="Liang C."/>
            <person name="Lipzen A."/>
            <person name="Lutzoni F."/>
            <person name="Magnuson J."/>
            <person name="Mondo S."/>
            <person name="Nolan M."/>
            <person name="Ohm R."/>
            <person name="Pangilinan J."/>
            <person name="Park H.-J."/>
            <person name="Ramirez L."/>
            <person name="Alfaro M."/>
            <person name="Sun H."/>
            <person name="Tritt A."/>
            <person name="Yoshinaga Y."/>
            <person name="Zwiers L.-H."/>
            <person name="Turgeon B."/>
            <person name="Goodwin S."/>
            <person name="Spatafora J."/>
            <person name="Crous P."/>
            <person name="Grigoriev I."/>
        </authorList>
    </citation>
    <scope>NUCLEOTIDE SEQUENCE</scope>
    <source>
        <strain evidence="1">CBS 627.86</strain>
    </source>
</reference>
<dbReference type="OrthoDB" id="310217at2759"/>
<dbReference type="Proteomes" id="UP000799770">
    <property type="component" value="Unassembled WGS sequence"/>
</dbReference>
<organism evidence="1 2">
    <name type="scientific">Lophiotrema nucula</name>
    <dbReference type="NCBI Taxonomy" id="690887"/>
    <lineage>
        <taxon>Eukaryota</taxon>
        <taxon>Fungi</taxon>
        <taxon>Dikarya</taxon>
        <taxon>Ascomycota</taxon>
        <taxon>Pezizomycotina</taxon>
        <taxon>Dothideomycetes</taxon>
        <taxon>Pleosporomycetidae</taxon>
        <taxon>Pleosporales</taxon>
        <taxon>Lophiotremataceae</taxon>
        <taxon>Lophiotrema</taxon>
    </lineage>
</organism>
<evidence type="ECO:0000313" key="1">
    <source>
        <dbReference type="EMBL" id="KAF2121289.1"/>
    </source>
</evidence>
<evidence type="ECO:0008006" key="3">
    <source>
        <dbReference type="Google" id="ProtNLM"/>
    </source>
</evidence>
<dbReference type="AlphaFoldDB" id="A0A6A5ZPB1"/>
<dbReference type="Gene3D" id="3.30.200.20">
    <property type="entry name" value="Phosphorylase Kinase, domain 1"/>
    <property type="match status" value="1"/>
</dbReference>
<gene>
    <name evidence="1" type="ORF">BDV96DRAFT_594501</name>
</gene>
<sequence>MSNLPQKYQVVRNLGSRRGGQNKGILIVQHRQTGHRCIKKKLSSTQVRQGRAQKEIEMLERFKQCENIVTILDNFISPLRLGASIFTEYHHLRNSLGHDRETQK</sequence>
<keyword evidence="2" id="KW-1185">Reference proteome</keyword>
<dbReference type="SUPFAM" id="SSF56112">
    <property type="entry name" value="Protein kinase-like (PK-like)"/>
    <property type="match status" value="1"/>
</dbReference>
<dbReference type="InterPro" id="IPR011009">
    <property type="entry name" value="Kinase-like_dom_sf"/>
</dbReference>